<dbReference type="Proteomes" id="UP001152622">
    <property type="component" value="Chromosome 20"/>
</dbReference>
<dbReference type="AlphaFoldDB" id="A0A9Q1EC41"/>
<gene>
    <name evidence="2" type="ORF">SKAU_G00394120</name>
</gene>
<feature type="region of interest" description="Disordered" evidence="1">
    <location>
        <begin position="1"/>
        <end position="74"/>
    </location>
</feature>
<evidence type="ECO:0000313" key="2">
    <source>
        <dbReference type="EMBL" id="KAJ8336069.1"/>
    </source>
</evidence>
<feature type="compositionally biased region" description="Basic and acidic residues" evidence="1">
    <location>
        <begin position="45"/>
        <end position="62"/>
    </location>
</feature>
<evidence type="ECO:0000256" key="1">
    <source>
        <dbReference type="SAM" id="MobiDB-lite"/>
    </source>
</evidence>
<feature type="compositionally biased region" description="Basic and acidic residues" evidence="1">
    <location>
        <begin position="24"/>
        <end position="37"/>
    </location>
</feature>
<comment type="caution">
    <text evidence="2">The sequence shown here is derived from an EMBL/GenBank/DDBJ whole genome shotgun (WGS) entry which is preliminary data.</text>
</comment>
<proteinExistence type="predicted"/>
<name>A0A9Q1EC41_SYNKA</name>
<accession>A0A9Q1EC41</accession>
<dbReference type="EMBL" id="JAINUF010000020">
    <property type="protein sequence ID" value="KAJ8336069.1"/>
    <property type="molecule type" value="Genomic_DNA"/>
</dbReference>
<evidence type="ECO:0000313" key="3">
    <source>
        <dbReference type="Proteomes" id="UP001152622"/>
    </source>
</evidence>
<protein>
    <submittedName>
        <fullName evidence="2">Uncharacterized protein</fullName>
    </submittedName>
</protein>
<organism evidence="2 3">
    <name type="scientific">Synaphobranchus kaupii</name>
    <name type="common">Kaup's arrowtooth eel</name>
    <dbReference type="NCBI Taxonomy" id="118154"/>
    <lineage>
        <taxon>Eukaryota</taxon>
        <taxon>Metazoa</taxon>
        <taxon>Chordata</taxon>
        <taxon>Craniata</taxon>
        <taxon>Vertebrata</taxon>
        <taxon>Euteleostomi</taxon>
        <taxon>Actinopterygii</taxon>
        <taxon>Neopterygii</taxon>
        <taxon>Teleostei</taxon>
        <taxon>Anguilliformes</taxon>
        <taxon>Synaphobranchidae</taxon>
        <taxon>Synaphobranchus</taxon>
    </lineage>
</organism>
<keyword evidence="3" id="KW-1185">Reference proteome</keyword>
<reference evidence="2" key="1">
    <citation type="journal article" date="2023" name="Science">
        <title>Genome structures resolve the early diversification of teleost fishes.</title>
        <authorList>
            <person name="Parey E."/>
            <person name="Louis A."/>
            <person name="Montfort J."/>
            <person name="Bouchez O."/>
            <person name="Roques C."/>
            <person name="Iampietro C."/>
            <person name="Lluch J."/>
            <person name="Castinel A."/>
            <person name="Donnadieu C."/>
            <person name="Desvignes T."/>
            <person name="Floi Bucao C."/>
            <person name="Jouanno E."/>
            <person name="Wen M."/>
            <person name="Mejri S."/>
            <person name="Dirks R."/>
            <person name="Jansen H."/>
            <person name="Henkel C."/>
            <person name="Chen W.J."/>
            <person name="Zahm M."/>
            <person name="Cabau C."/>
            <person name="Klopp C."/>
            <person name="Thompson A.W."/>
            <person name="Robinson-Rechavi M."/>
            <person name="Braasch I."/>
            <person name="Lecointre G."/>
            <person name="Bobe J."/>
            <person name="Postlethwait J.H."/>
            <person name="Berthelot C."/>
            <person name="Roest Crollius H."/>
            <person name="Guiguen Y."/>
        </authorList>
    </citation>
    <scope>NUCLEOTIDE SEQUENCE</scope>
    <source>
        <strain evidence="2">WJC10195</strain>
    </source>
</reference>
<sequence length="74" mass="8185">MSGTPESDWWSAKWTTASALPRPGARDAGEVKGEEGHAPLAQMDGRTRPAAEPRRGMRRNETETQGTWARFSFP</sequence>